<evidence type="ECO:0000313" key="2">
    <source>
        <dbReference type="Proteomes" id="UP000014523"/>
    </source>
</evidence>
<name>A0A829HJA5_9GAMM</name>
<dbReference type="AlphaFoldDB" id="A0A829HJA5"/>
<sequence length="361" mass="38612">MPLPFILAGAAIAAAVGAKKGYDGYQDKSRADNIIEESKKLYRNKKDVFDVVNNNTSQALESLGELELKIGEDFDKFDRLVEEILRNNNFQKYGNTKIELPKHKLNQIKEVAISATDYLRTAVGGGVSGAAAGFAVYGGVMALGAASTGTPIAALSGAAAYNATMAAIGGGSLAAGGWGMAGGAMVLGGAVVAPVLAVAGIAYAIHGSKALENAQDVKQQIADAVDKMDKAKEQLFRVEQYAQKIASELERIYVIFQEYFELLKDVNEIVKNGDEEKIRNLTATANLYIQNGIILAAIMAKLISTPLFKVKRDFEGGAILGNDNLPQIQVDADGIQILDKARLDKALETASEDFYNFKNPR</sequence>
<protein>
    <recommendedName>
        <fullName evidence="3">Chemotaxis protein</fullName>
    </recommendedName>
</protein>
<organism evidence="1 2">
    <name type="scientific">Acinetobacter gyllenbergii CIP 110306 = MTCC 11365</name>
    <dbReference type="NCBI Taxonomy" id="1217657"/>
    <lineage>
        <taxon>Bacteria</taxon>
        <taxon>Pseudomonadati</taxon>
        <taxon>Pseudomonadota</taxon>
        <taxon>Gammaproteobacteria</taxon>
        <taxon>Moraxellales</taxon>
        <taxon>Moraxellaceae</taxon>
        <taxon>Acinetobacter</taxon>
    </lineage>
</organism>
<dbReference type="EMBL" id="ATGG01000009">
    <property type="protein sequence ID" value="EPF90627.1"/>
    <property type="molecule type" value="Genomic_DNA"/>
</dbReference>
<keyword evidence="2" id="KW-1185">Reference proteome</keyword>
<dbReference type="RefSeq" id="WP_016541207.1">
    <property type="nucleotide sequence ID" value="NZ_ASQH01000008.1"/>
</dbReference>
<evidence type="ECO:0000313" key="1">
    <source>
        <dbReference type="EMBL" id="EPF90627.1"/>
    </source>
</evidence>
<accession>A0A829HJA5</accession>
<comment type="caution">
    <text evidence="1">The sequence shown here is derived from an EMBL/GenBank/DDBJ whole genome shotgun (WGS) entry which is preliminary data.</text>
</comment>
<proteinExistence type="predicted"/>
<dbReference type="Proteomes" id="UP000014523">
    <property type="component" value="Unassembled WGS sequence"/>
</dbReference>
<evidence type="ECO:0008006" key="3">
    <source>
        <dbReference type="Google" id="ProtNLM"/>
    </source>
</evidence>
<reference evidence="1 2" key="1">
    <citation type="submission" date="2013-06" db="EMBL/GenBank/DDBJ databases">
        <title>The Genome Sequence of Acinetobacter gyllenbergii CIP 110306.</title>
        <authorList>
            <consortium name="The Broad Institute Genome Sequencing Platform"/>
            <consortium name="The Broad Institute Genome Sequencing Center for Infectious Disease"/>
            <person name="Cerqueira G."/>
            <person name="Feldgarden M."/>
            <person name="Courvalin P."/>
            <person name="Perichon B."/>
            <person name="Grillot-Courvalin C."/>
            <person name="Clermont D."/>
            <person name="Rocha E."/>
            <person name="Yoon E.-J."/>
            <person name="Nemec A."/>
            <person name="Young S.K."/>
            <person name="Zeng Q."/>
            <person name="Gargeya S."/>
            <person name="Fitzgerald M."/>
            <person name="Abouelleil A."/>
            <person name="Alvarado L."/>
            <person name="Berlin A.M."/>
            <person name="Chapman S.B."/>
            <person name="Dewar J."/>
            <person name="Goldberg J."/>
            <person name="Griggs A."/>
            <person name="Gujja S."/>
            <person name="Hansen M."/>
            <person name="Howarth C."/>
            <person name="Imamovic A."/>
            <person name="Larimer J."/>
            <person name="McCowan C."/>
            <person name="Murphy C."/>
            <person name="Pearson M."/>
            <person name="Priest M."/>
            <person name="Roberts A."/>
            <person name="Saif S."/>
            <person name="Shea T."/>
            <person name="Sykes S."/>
            <person name="Wortman J."/>
            <person name="Nusbaum C."/>
            <person name="Birren B."/>
        </authorList>
    </citation>
    <scope>NUCLEOTIDE SEQUENCE [LARGE SCALE GENOMIC DNA]</scope>
    <source>
        <strain evidence="1 2">CIP 110306</strain>
    </source>
</reference>
<gene>
    <name evidence="1" type="ORF">F957_00983</name>
</gene>